<dbReference type="HOGENOM" id="CLU_073806_0_0_0"/>
<dbReference type="SMART" id="SM00228">
    <property type="entry name" value="PDZ"/>
    <property type="match status" value="2"/>
</dbReference>
<dbReference type="STRING" id="926566.Terro_3927"/>
<proteinExistence type="inferred from homology"/>
<evidence type="ECO:0000259" key="4">
    <source>
        <dbReference type="PROSITE" id="PS50106"/>
    </source>
</evidence>
<dbReference type="GO" id="GO:0006508">
    <property type="term" value="P:proteolysis"/>
    <property type="evidence" value="ECO:0007669"/>
    <property type="project" value="UniProtKB-KW"/>
</dbReference>
<keyword evidence="5" id="KW-0378">Hydrolase</keyword>
<dbReference type="PANTHER" id="PTHR22939:SF129">
    <property type="entry name" value="SERINE PROTEASE HTRA2, MITOCHONDRIAL"/>
    <property type="match status" value="1"/>
</dbReference>
<evidence type="ECO:0000313" key="5">
    <source>
        <dbReference type="EMBL" id="AFL90135.1"/>
    </source>
</evidence>
<dbReference type="InterPro" id="IPR001478">
    <property type="entry name" value="PDZ"/>
</dbReference>
<reference evidence="5 6" key="1">
    <citation type="submission" date="2012-06" db="EMBL/GenBank/DDBJ databases">
        <title>Complete genome of Terriglobus roseus DSM 18391.</title>
        <authorList>
            <consortium name="US DOE Joint Genome Institute (JGI-PGF)"/>
            <person name="Lucas S."/>
            <person name="Copeland A."/>
            <person name="Lapidus A."/>
            <person name="Glavina del Rio T."/>
            <person name="Dalin E."/>
            <person name="Tice H."/>
            <person name="Bruce D."/>
            <person name="Goodwin L."/>
            <person name="Pitluck S."/>
            <person name="Peters L."/>
            <person name="Mikhailova N."/>
            <person name="Munk A.C.C."/>
            <person name="Kyrpides N."/>
            <person name="Mavromatis K."/>
            <person name="Ivanova N."/>
            <person name="Brettin T."/>
            <person name="Detter J.C."/>
            <person name="Han C."/>
            <person name="Larimer F."/>
            <person name="Land M."/>
            <person name="Hauser L."/>
            <person name="Markowitz V."/>
            <person name="Cheng J.-F."/>
            <person name="Hugenholtz P."/>
            <person name="Woyke T."/>
            <person name="Wu D."/>
            <person name="Brambilla E."/>
            <person name="Klenk H.-P."/>
            <person name="Eisen J.A."/>
        </authorList>
    </citation>
    <scope>NUCLEOTIDE SEQUENCE [LARGE SCALE GENOMIC DNA]</scope>
    <source>
        <strain evidence="6">DSM 18391 / NRRL B-41598 / KBS 63</strain>
    </source>
</reference>
<evidence type="ECO:0000313" key="6">
    <source>
        <dbReference type="Proteomes" id="UP000006056"/>
    </source>
</evidence>
<keyword evidence="6" id="KW-1185">Reference proteome</keyword>
<feature type="region of interest" description="Disordered" evidence="2">
    <location>
        <begin position="294"/>
        <end position="317"/>
    </location>
</feature>
<dbReference type="eggNOG" id="COG0265">
    <property type="taxonomic scope" value="Bacteria"/>
</dbReference>
<feature type="chain" id="PRO_5003684252" evidence="3">
    <location>
        <begin position="24"/>
        <end position="317"/>
    </location>
</feature>
<feature type="domain" description="PDZ" evidence="4">
    <location>
        <begin position="205"/>
        <end position="283"/>
    </location>
</feature>
<dbReference type="Proteomes" id="UP000006056">
    <property type="component" value="Chromosome"/>
</dbReference>
<dbReference type="SUPFAM" id="SSF50156">
    <property type="entry name" value="PDZ domain-like"/>
    <property type="match status" value="2"/>
</dbReference>
<accession>I3ZLL7</accession>
<evidence type="ECO:0000256" key="3">
    <source>
        <dbReference type="SAM" id="SignalP"/>
    </source>
</evidence>
<dbReference type="Pfam" id="PF13180">
    <property type="entry name" value="PDZ_2"/>
    <property type="match status" value="2"/>
</dbReference>
<name>I3ZLL7_TERRK</name>
<dbReference type="Gene3D" id="2.30.42.10">
    <property type="match status" value="2"/>
</dbReference>
<keyword evidence="3" id="KW-0732">Signal</keyword>
<dbReference type="KEGG" id="trs:Terro_3927"/>
<dbReference type="OrthoDB" id="109450at2"/>
<dbReference type="PANTHER" id="PTHR22939">
    <property type="entry name" value="SERINE PROTEASE FAMILY S1C HTRA-RELATED"/>
    <property type="match status" value="1"/>
</dbReference>
<keyword evidence="5" id="KW-0645">Protease</keyword>
<evidence type="ECO:0000256" key="1">
    <source>
        <dbReference type="ARBA" id="ARBA00010541"/>
    </source>
</evidence>
<dbReference type="GO" id="GO:0008233">
    <property type="term" value="F:peptidase activity"/>
    <property type="evidence" value="ECO:0007669"/>
    <property type="project" value="UniProtKB-KW"/>
</dbReference>
<protein>
    <submittedName>
        <fullName evidence="5">Trypsin-like serine protease with C-terminal PDZ domain</fullName>
    </submittedName>
</protein>
<organism evidence="5 6">
    <name type="scientific">Terriglobus roseus (strain DSM 18391 / NRRL B-41598 / KBS 63)</name>
    <dbReference type="NCBI Taxonomy" id="926566"/>
    <lineage>
        <taxon>Bacteria</taxon>
        <taxon>Pseudomonadati</taxon>
        <taxon>Acidobacteriota</taxon>
        <taxon>Terriglobia</taxon>
        <taxon>Terriglobales</taxon>
        <taxon>Acidobacteriaceae</taxon>
        <taxon>Terriglobus</taxon>
    </lineage>
</organism>
<evidence type="ECO:0000256" key="2">
    <source>
        <dbReference type="SAM" id="MobiDB-lite"/>
    </source>
</evidence>
<feature type="domain" description="PDZ" evidence="4">
    <location>
        <begin position="58"/>
        <end position="115"/>
    </location>
</feature>
<dbReference type="EMBL" id="CP003379">
    <property type="protein sequence ID" value="AFL90135.1"/>
    <property type="molecule type" value="Genomic_DNA"/>
</dbReference>
<sequence>MGFSRQFAIAGLAVAFSVGAAGAQTTQVLMSSAAEIDAMFAGAGFGAAAGGHSQPAAGYLGIAFHDVSDGDIGSMHLKDGHGAVIVMVDHDGPAGKAGLRERDVVLSVNGVTVDGEEQLRKMLHDMPPGKSIALYICRGGAEQTVTAVMSTREEVDKQARQRYIVPVPVDDTAIVVAPPEAPAPKSRFGNGFITGHLLPTPTYTGATVDAMGAQLADYFGVKDGKGLLVHEVETNSPAAAAGLRAGDVVTRMNGGRVATEKDWTRALHESKGRPVVMTVIRERREQTLTMVPDSKRRSALGDAVEPRATPAPVMMLR</sequence>
<comment type="similarity">
    <text evidence="1">Belongs to the peptidase S1C family.</text>
</comment>
<feature type="signal peptide" evidence="3">
    <location>
        <begin position="1"/>
        <end position="23"/>
    </location>
</feature>
<dbReference type="PROSITE" id="PS50106">
    <property type="entry name" value="PDZ"/>
    <property type="match status" value="2"/>
</dbReference>
<gene>
    <name evidence="5" type="ordered locus">Terro_3927</name>
</gene>
<dbReference type="InterPro" id="IPR036034">
    <property type="entry name" value="PDZ_sf"/>
</dbReference>
<dbReference type="RefSeq" id="WP_014787395.1">
    <property type="nucleotide sequence ID" value="NC_018014.1"/>
</dbReference>
<dbReference type="AlphaFoldDB" id="I3ZLL7"/>